<comment type="similarity">
    <text evidence="1">Belongs to the tryptophan dimethylallyltransferase family.</text>
</comment>
<dbReference type="AlphaFoldDB" id="A0A8E0R0K2"/>
<dbReference type="GO" id="GO:0009820">
    <property type="term" value="P:alkaloid metabolic process"/>
    <property type="evidence" value="ECO:0007669"/>
    <property type="project" value="InterPro"/>
</dbReference>
<keyword evidence="2" id="KW-0808">Transferase</keyword>
<gene>
    <name evidence="3" type="ORF">Aud_010223</name>
</gene>
<dbReference type="CDD" id="cd13929">
    <property type="entry name" value="PT-DMATS_CymD"/>
    <property type="match status" value="1"/>
</dbReference>
<dbReference type="GeneID" id="66997700"/>
<evidence type="ECO:0000256" key="2">
    <source>
        <dbReference type="ARBA" id="ARBA00022679"/>
    </source>
</evidence>
<organism evidence="3 4">
    <name type="scientific">Aspergillus udagawae</name>
    <dbReference type="NCBI Taxonomy" id="91492"/>
    <lineage>
        <taxon>Eukaryota</taxon>
        <taxon>Fungi</taxon>
        <taxon>Dikarya</taxon>
        <taxon>Ascomycota</taxon>
        <taxon>Pezizomycotina</taxon>
        <taxon>Eurotiomycetes</taxon>
        <taxon>Eurotiomycetidae</taxon>
        <taxon>Eurotiales</taxon>
        <taxon>Aspergillaceae</taxon>
        <taxon>Aspergillus</taxon>
        <taxon>Aspergillus subgen. Fumigati</taxon>
    </lineage>
</organism>
<dbReference type="GO" id="GO:0016765">
    <property type="term" value="F:transferase activity, transferring alkyl or aryl (other than methyl) groups"/>
    <property type="evidence" value="ECO:0007669"/>
    <property type="project" value="InterPro"/>
</dbReference>
<dbReference type="PANTHER" id="PTHR40627">
    <property type="entry name" value="INDOLE PRENYLTRANSFERASE TDIB-RELATED"/>
    <property type="match status" value="1"/>
</dbReference>
<evidence type="ECO:0000313" key="4">
    <source>
        <dbReference type="Proteomes" id="UP000036893"/>
    </source>
</evidence>
<dbReference type="RefSeq" id="XP_043151001.1">
    <property type="nucleotide sequence ID" value="XM_043295066.1"/>
</dbReference>
<comment type="caution">
    <text evidence="3">The sequence shown here is derived from an EMBL/GenBank/DDBJ whole genome shotgun (WGS) entry which is preliminary data.</text>
</comment>
<reference evidence="3" key="2">
    <citation type="submission" date="2021-01" db="EMBL/GenBank/DDBJ databases">
        <title>Pan-genome distribution and transcriptional activeness of fungal secondary metabolism genes in Aspergillus section Fumigati.</title>
        <authorList>
            <person name="Takahashi H."/>
            <person name="Umemura M."/>
            <person name="Ninomiya A."/>
            <person name="Kusuya Y."/>
            <person name="Urayama S."/>
            <person name="Shimizu M."/>
            <person name="Watanabe A."/>
            <person name="Kamei K."/>
            <person name="Yaguchi T."/>
            <person name="Hagiwara D."/>
        </authorList>
    </citation>
    <scope>NUCLEOTIDE SEQUENCE</scope>
    <source>
        <strain evidence="3">IFM 46973</strain>
    </source>
</reference>
<evidence type="ECO:0000313" key="3">
    <source>
        <dbReference type="EMBL" id="GIC93735.1"/>
    </source>
</evidence>
<dbReference type="PANTHER" id="PTHR40627:SF3">
    <property type="entry name" value="PRENYLTRANSFERASE ASQH2-RELATED"/>
    <property type="match status" value="1"/>
</dbReference>
<evidence type="ECO:0000256" key="1">
    <source>
        <dbReference type="ARBA" id="ARBA00010209"/>
    </source>
</evidence>
<dbReference type="EMBL" id="BBXM02000008">
    <property type="protein sequence ID" value="GIC93735.1"/>
    <property type="molecule type" value="Genomic_DNA"/>
</dbReference>
<name>A0A8E0R0K2_9EURO</name>
<dbReference type="InterPro" id="IPR017795">
    <property type="entry name" value="ABBA_NscD-like"/>
</dbReference>
<protein>
    <submittedName>
        <fullName evidence="3">Aromatic prenyltransferase</fullName>
    </submittedName>
</protein>
<dbReference type="Proteomes" id="UP000036893">
    <property type="component" value="Unassembled WGS sequence"/>
</dbReference>
<proteinExistence type="inferred from homology"/>
<dbReference type="SFLD" id="SFLDS00036">
    <property type="entry name" value="Aromatic_Prenyltransferase"/>
    <property type="match status" value="1"/>
</dbReference>
<sequence length="490" mass="54651">MEVGQSGGIQTGLLQHMSEKEKKGPFEDPALGPQFKSPQQGAATTVWGAVSRALEGLGGVYLEVVQIAKAWDEEEGQWAPGYHKYLLEYVLNPKKASSRRLRTMAIDTPYETLTPSFDFPTEDQQLWWHHIAPVFIKSMTDANYTSDAQHKQLTFFYRCVLPHLGQFPVNSGNKPSNQAYKSNLGPYGLPFEFSLNFPDPIVRYSYEPIGPRAGTMDDPFNVEQIWPALKALLSFDESVDATLFHELVDLLLLSKDDAKTLTSQPGFTPGGPARGQCQFGVDMQGDQPMLKGYFFTAMKSLATGIRADKLICDAIRAVDRGGQRSAPLAELESYLQARAAEPESTFFTAYLGCDIVPPEQARLKVYGVDREVTFERLIDLWTLGGRLPNDVGGQAEGLRALREMWDLLQIPSGIRDMKVDHLTLGEPPKSLLPFIVNYTLLPGSLHPVPQLYLVPFGLPDVHIAAALTRFFERMGWDQIAKTYKQNIVSY</sequence>
<dbReference type="Pfam" id="PF11991">
    <property type="entry name" value="Trp_DMAT"/>
    <property type="match status" value="1"/>
</dbReference>
<dbReference type="InterPro" id="IPR033964">
    <property type="entry name" value="ABBA"/>
</dbReference>
<reference evidence="3" key="1">
    <citation type="journal article" date="2015" name="Genome Announc.">
        <title>Draft Genome Sequence of the Pathogenic Filamentous Fungus Aspergillus udagawae Strain IFM 46973T.</title>
        <authorList>
            <person name="Kusuya Y."/>
            <person name="Takahashi-Nakaguchi A."/>
            <person name="Takahashi H."/>
            <person name="Yaguchi T."/>
        </authorList>
    </citation>
    <scope>NUCLEOTIDE SEQUENCE</scope>
    <source>
        <strain evidence="3">IFM 46973</strain>
    </source>
</reference>
<dbReference type="NCBIfam" id="TIGR03429">
    <property type="entry name" value="arom_pren_DMATS"/>
    <property type="match status" value="1"/>
</dbReference>
<accession>A0A8E0R0K2</accession>